<dbReference type="Pfam" id="PF01391">
    <property type="entry name" value="Collagen"/>
    <property type="match status" value="1"/>
</dbReference>
<feature type="compositionally biased region" description="Low complexity" evidence="2">
    <location>
        <begin position="104"/>
        <end position="120"/>
    </location>
</feature>
<dbReference type="GO" id="GO:0030198">
    <property type="term" value="P:extracellular matrix organization"/>
    <property type="evidence" value="ECO:0007669"/>
    <property type="project" value="TreeGrafter"/>
</dbReference>
<protein>
    <recommendedName>
        <fullName evidence="5">Peptidase S74 domain-containing protein</fullName>
    </recommendedName>
</protein>
<dbReference type="GO" id="GO:0031012">
    <property type="term" value="C:extracellular matrix"/>
    <property type="evidence" value="ECO:0007669"/>
    <property type="project" value="TreeGrafter"/>
</dbReference>
<dbReference type="InterPro" id="IPR011049">
    <property type="entry name" value="Serralysin-like_metalloprot_C"/>
</dbReference>
<dbReference type="InterPro" id="IPR008160">
    <property type="entry name" value="Collagen"/>
</dbReference>
<feature type="coiled-coil region" evidence="1">
    <location>
        <begin position="485"/>
        <end position="519"/>
    </location>
</feature>
<feature type="compositionally biased region" description="Low complexity" evidence="2">
    <location>
        <begin position="27"/>
        <end position="54"/>
    </location>
</feature>
<dbReference type="Gene3D" id="2.150.10.10">
    <property type="entry name" value="Serralysin-like metalloprotease, C-terminal"/>
    <property type="match status" value="1"/>
</dbReference>
<dbReference type="AlphaFoldDB" id="A0A2W1N2S0"/>
<accession>A0A2W1N2S0</accession>
<sequence length="524" mass="53214">MSVPYALYAKTSGSGALPGPTGPQGPAGPTGLTGPQGPAGADGIDGAQGVAGPTGPQGPAGPTGPTGSQGVAGPAGSPGLTGAQGPTGLTGATGSTGPQGPIGLTGATGVAGPTGPAGPQGADGGDDQNITSAVLTGNSLQINIENGNPATVDLSPLASSSVFEESGGVIRPSTSNISKDFVVGSYQLDHISSNSNRERMFFDESKGAFRAGYVQNKNWDEDSIGISSFAGGRNSLAIGAQSTAFGNNSAARGDDSFVMGTSCISYAASSLAAGSGSTANGWAGAAIGRRASNYGPGEVSVGLHNTSFTPAGGYNVTDRVFTVGIRYSASPTQAGKDGLIVQRNGNVFIGSDWSNTDGTGTRTTTGFGILYLNRGNSVGSLTGTNKTAIWNSAGEIKVKDESNNVTTISPHNFSAIPNGPSENLAWAFYSERNDTIINVDMTKLARTVEQLSGENLVYIKNKNTGEVEVKNLDAAESVNGLKSIIEAQEELLLEVQIENEELKSKLEMQQNQIDMILKKLADKK</sequence>
<evidence type="ECO:0000313" key="4">
    <source>
        <dbReference type="Proteomes" id="UP000249248"/>
    </source>
</evidence>
<dbReference type="Proteomes" id="UP000249248">
    <property type="component" value="Unassembled WGS sequence"/>
</dbReference>
<feature type="region of interest" description="Disordered" evidence="2">
    <location>
        <begin position="11"/>
        <end position="130"/>
    </location>
</feature>
<keyword evidence="1" id="KW-0175">Coiled coil</keyword>
<name>A0A2W1N2S0_9FLAO</name>
<dbReference type="EMBL" id="QKSB01000001">
    <property type="protein sequence ID" value="PZE18989.1"/>
    <property type="molecule type" value="Genomic_DNA"/>
</dbReference>
<evidence type="ECO:0008006" key="5">
    <source>
        <dbReference type="Google" id="ProtNLM"/>
    </source>
</evidence>
<comment type="caution">
    <text evidence="3">The sequence shown here is derived from an EMBL/GenBank/DDBJ whole genome shotgun (WGS) entry which is preliminary data.</text>
</comment>
<dbReference type="PANTHER" id="PTHR24023:SF1095">
    <property type="entry name" value="EGF-LIKE DOMAIN-CONTAINING PROTEIN"/>
    <property type="match status" value="1"/>
</dbReference>
<proteinExistence type="predicted"/>
<evidence type="ECO:0000256" key="1">
    <source>
        <dbReference type="SAM" id="Coils"/>
    </source>
</evidence>
<evidence type="ECO:0000256" key="2">
    <source>
        <dbReference type="SAM" id="MobiDB-lite"/>
    </source>
</evidence>
<reference evidence="3 4" key="1">
    <citation type="submission" date="2018-06" db="EMBL/GenBank/DDBJ databases">
        <title>The draft genome sequence of Crocinitomix sp. SM1701.</title>
        <authorList>
            <person name="Zhang X."/>
        </authorList>
    </citation>
    <scope>NUCLEOTIDE SEQUENCE [LARGE SCALE GENOMIC DNA]</scope>
    <source>
        <strain evidence="3 4">SM1701</strain>
    </source>
</reference>
<keyword evidence="4" id="KW-1185">Reference proteome</keyword>
<dbReference type="GO" id="GO:0030020">
    <property type="term" value="F:extracellular matrix structural constituent conferring tensile strength"/>
    <property type="evidence" value="ECO:0007669"/>
    <property type="project" value="TreeGrafter"/>
</dbReference>
<organism evidence="3 4">
    <name type="scientific">Putridiphycobacter roseus</name>
    <dbReference type="NCBI Taxonomy" id="2219161"/>
    <lineage>
        <taxon>Bacteria</taxon>
        <taxon>Pseudomonadati</taxon>
        <taxon>Bacteroidota</taxon>
        <taxon>Flavobacteriia</taxon>
        <taxon>Flavobacteriales</taxon>
        <taxon>Crocinitomicaceae</taxon>
        <taxon>Putridiphycobacter</taxon>
    </lineage>
</organism>
<evidence type="ECO:0000313" key="3">
    <source>
        <dbReference type="EMBL" id="PZE18989.1"/>
    </source>
</evidence>
<dbReference type="SUPFAM" id="SSF101967">
    <property type="entry name" value="Adhesin YadA, collagen-binding domain"/>
    <property type="match status" value="1"/>
</dbReference>
<dbReference type="PANTHER" id="PTHR24023">
    <property type="entry name" value="COLLAGEN ALPHA"/>
    <property type="match status" value="1"/>
</dbReference>
<dbReference type="GO" id="GO:0005615">
    <property type="term" value="C:extracellular space"/>
    <property type="evidence" value="ECO:0007669"/>
    <property type="project" value="TreeGrafter"/>
</dbReference>
<gene>
    <name evidence="3" type="ORF">DNU06_03190</name>
</gene>
<dbReference type="InterPro" id="IPR050149">
    <property type="entry name" value="Collagen_superfamily"/>
</dbReference>